<accession>A0ABZ2GKH1</accession>
<name>A0ABZ2GKH1_9BURK</name>
<evidence type="ECO:0000313" key="1">
    <source>
        <dbReference type="EMBL" id="WWO44562.1"/>
    </source>
</evidence>
<dbReference type="EMBL" id="CP142523">
    <property type="protein sequence ID" value="WWO44562.1"/>
    <property type="molecule type" value="Genomic_DNA"/>
</dbReference>
<sequence length="52" mass="5800">MRAYIDFSFPGGRWPGRFVFGEEGFRVHGDDLHAFRALYPPPADEAATTEAA</sequence>
<gene>
    <name evidence="1" type="ORF">OPV09_17745</name>
</gene>
<evidence type="ECO:0000313" key="2">
    <source>
        <dbReference type="Proteomes" id="UP001373909"/>
    </source>
</evidence>
<keyword evidence="2" id="KW-1185">Reference proteome</keyword>
<dbReference type="Proteomes" id="UP001373909">
    <property type="component" value="Chromosome"/>
</dbReference>
<protein>
    <submittedName>
        <fullName evidence="1">Uncharacterized protein</fullName>
    </submittedName>
</protein>
<organism evidence="1 2">
    <name type="scientific">Janthinobacterium aestuarii</name>
    <dbReference type="NCBI Taxonomy" id="2985511"/>
    <lineage>
        <taxon>Bacteria</taxon>
        <taxon>Pseudomonadati</taxon>
        <taxon>Pseudomonadota</taxon>
        <taxon>Betaproteobacteria</taxon>
        <taxon>Burkholderiales</taxon>
        <taxon>Oxalobacteraceae</taxon>
        <taxon>Janthinobacterium</taxon>
    </lineage>
</organism>
<reference evidence="1 2" key="1">
    <citation type="submission" date="2024-01" db="EMBL/GenBank/DDBJ databases">
        <title>Draft genome sequences of nine bacterial species from freshwater ponds near Washington, DC.</title>
        <authorList>
            <person name="Pavloudi C."/>
            <person name="Oliver L."/>
            <person name="Slattery K."/>
            <person name="Lissner G."/>
            <person name="Saw J.H."/>
        </authorList>
    </citation>
    <scope>NUCLEOTIDE SEQUENCE [LARGE SCALE GENOMIC DNA]</scope>
    <source>
        <strain evidence="2">TB1-E2</strain>
    </source>
</reference>
<dbReference type="RefSeq" id="WP_338678971.1">
    <property type="nucleotide sequence ID" value="NZ_CP142523.1"/>
</dbReference>
<proteinExistence type="predicted"/>